<accession>A0ABW3EHY7</accession>
<dbReference type="SUPFAM" id="SSF53098">
    <property type="entry name" value="Ribonuclease H-like"/>
    <property type="match status" value="1"/>
</dbReference>
<evidence type="ECO:0000259" key="1">
    <source>
        <dbReference type="Pfam" id="PF01609"/>
    </source>
</evidence>
<sequence length="129" mass="15075">MDIKTLYANLRHSKWPIKDSYLYSPIVTFEVDGEKIPMKLVFVTTRGQADQCFVLATTMTALRPEAIIQMYGQRWQIECYFKVAKQYLQFDQAQVQGYDELCGRLAIVMLSYDVLTLAQREKWATVARY</sequence>
<dbReference type="RefSeq" id="WP_137636872.1">
    <property type="nucleotide sequence ID" value="NZ_BJDN01000003.1"/>
</dbReference>
<keyword evidence="3" id="KW-1185">Reference proteome</keyword>
<gene>
    <name evidence="2" type="ORF">ACFQZ7_12620</name>
</gene>
<name>A0ABW3EHY7_9LACO</name>
<dbReference type="Gene3D" id="3.90.350.10">
    <property type="entry name" value="Transposase Inhibitor Protein From Tn5, Chain A, domain 1"/>
    <property type="match status" value="1"/>
</dbReference>
<evidence type="ECO:0000313" key="3">
    <source>
        <dbReference type="Proteomes" id="UP001597104"/>
    </source>
</evidence>
<dbReference type="InterPro" id="IPR002559">
    <property type="entry name" value="Transposase_11"/>
</dbReference>
<evidence type="ECO:0000313" key="2">
    <source>
        <dbReference type="EMBL" id="MFD0898558.1"/>
    </source>
</evidence>
<dbReference type="EMBL" id="JBHTIO010000055">
    <property type="protein sequence ID" value="MFD0898558.1"/>
    <property type="molecule type" value="Genomic_DNA"/>
</dbReference>
<organism evidence="2 3">
    <name type="scientific">Loigolactobacillus binensis</name>
    <dbReference type="NCBI Taxonomy" id="2559922"/>
    <lineage>
        <taxon>Bacteria</taxon>
        <taxon>Bacillati</taxon>
        <taxon>Bacillota</taxon>
        <taxon>Bacilli</taxon>
        <taxon>Lactobacillales</taxon>
        <taxon>Lactobacillaceae</taxon>
        <taxon>Loigolactobacillus</taxon>
    </lineage>
</organism>
<feature type="domain" description="Transposase IS4-like" evidence="1">
    <location>
        <begin position="44"/>
        <end position="112"/>
    </location>
</feature>
<reference evidence="3" key="1">
    <citation type="journal article" date="2019" name="Int. J. Syst. Evol. Microbiol.">
        <title>The Global Catalogue of Microorganisms (GCM) 10K type strain sequencing project: providing services to taxonomists for standard genome sequencing and annotation.</title>
        <authorList>
            <consortium name="The Broad Institute Genomics Platform"/>
            <consortium name="The Broad Institute Genome Sequencing Center for Infectious Disease"/>
            <person name="Wu L."/>
            <person name="Ma J."/>
        </authorList>
    </citation>
    <scope>NUCLEOTIDE SEQUENCE [LARGE SCALE GENOMIC DNA]</scope>
    <source>
        <strain evidence="3">CCM 8925</strain>
    </source>
</reference>
<protein>
    <submittedName>
        <fullName evidence="2">Transposase</fullName>
    </submittedName>
</protein>
<dbReference type="InterPro" id="IPR012337">
    <property type="entry name" value="RNaseH-like_sf"/>
</dbReference>
<dbReference type="Proteomes" id="UP001597104">
    <property type="component" value="Unassembled WGS sequence"/>
</dbReference>
<comment type="caution">
    <text evidence="2">The sequence shown here is derived from an EMBL/GenBank/DDBJ whole genome shotgun (WGS) entry which is preliminary data.</text>
</comment>
<dbReference type="Pfam" id="PF01609">
    <property type="entry name" value="DDE_Tnp_1"/>
    <property type="match status" value="1"/>
</dbReference>
<proteinExistence type="predicted"/>